<evidence type="ECO:0000313" key="2">
    <source>
        <dbReference type="Proteomes" id="UP000620064"/>
    </source>
</evidence>
<protein>
    <recommendedName>
        <fullName evidence="3">Beta-barrel porin-2, OmpL-like. bbp2</fullName>
    </recommendedName>
</protein>
<dbReference type="Proteomes" id="UP000620064">
    <property type="component" value="Unassembled WGS sequence"/>
</dbReference>
<dbReference type="InterPro" id="IPR011486">
    <property type="entry name" value="BBP2"/>
</dbReference>
<dbReference type="SUPFAM" id="SSF56935">
    <property type="entry name" value="Porins"/>
    <property type="match status" value="1"/>
</dbReference>
<gene>
    <name evidence="1" type="ORF">GCM10010992_09570</name>
</gene>
<comment type="caution">
    <text evidence="1">The sequence shown here is derived from an EMBL/GenBank/DDBJ whole genome shotgun (WGS) entry which is preliminary data.</text>
</comment>
<sequence length="368" mass="40802">MKNFKSINKLAYLATTLCASLLFGQEEGSWLKGFKLSGSADTFYKYDFAKSDFNTKTSFTQPTNSFEIGMFTLKLNHHLGKFSTTADIGIGNRAEQFNYTSKNTGLLIKQLFVDYAATDKLTISAGSWTTHVGYELLDAPDNDIYSMSYAFSYGPFFHTGIKANYLIGKFNVMAGFADPTDLKSAFQDVVVYDNTGNPVNKSYNNKFFIWQIGYSGEKLSAFLNGQQGSNNPLSSNISQFDLTASYKFTDKFKLGVNATTFALSDDSSSVDTKHWSSLVGYLKYSVSDSFALNYRAEYLDNKDNTLALGAVNGNTVFANTFSATFTNGDFQLKPEIRLESSNEDIYFKKDGSATGSSANFLIAAMYRF</sequence>
<accession>A0ABQ2NIN2</accession>
<dbReference type="Pfam" id="PF07642">
    <property type="entry name" value="BBP2"/>
    <property type="match status" value="1"/>
</dbReference>
<keyword evidence="2" id="KW-1185">Reference proteome</keyword>
<reference evidence="2" key="1">
    <citation type="journal article" date="2019" name="Int. J. Syst. Evol. Microbiol.">
        <title>The Global Catalogue of Microorganisms (GCM) 10K type strain sequencing project: providing services to taxonomists for standard genome sequencing and annotation.</title>
        <authorList>
            <consortium name="The Broad Institute Genomics Platform"/>
            <consortium name="The Broad Institute Genome Sequencing Center for Infectious Disease"/>
            <person name="Wu L."/>
            <person name="Ma J."/>
        </authorList>
    </citation>
    <scope>NUCLEOTIDE SEQUENCE [LARGE SCALE GENOMIC DNA]</scope>
    <source>
        <strain evidence="2">CGMCC 1.7656</strain>
    </source>
</reference>
<proteinExistence type="predicted"/>
<name>A0ABQ2NIN2_9FLAO</name>
<evidence type="ECO:0008006" key="3">
    <source>
        <dbReference type="Google" id="ProtNLM"/>
    </source>
</evidence>
<dbReference type="RefSeq" id="WP_188616948.1">
    <property type="nucleotide sequence ID" value="NZ_BMLV01000002.1"/>
</dbReference>
<organism evidence="1 2">
    <name type="scientific">Cloacibacterium rupense</name>
    <dbReference type="NCBI Taxonomy" id="517423"/>
    <lineage>
        <taxon>Bacteria</taxon>
        <taxon>Pseudomonadati</taxon>
        <taxon>Bacteroidota</taxon>
        <taxon>Flavobacteriia</taxon>
        <taxon>Flavobacteriales</taxon>
        <taxon>Weeksellaceae</taxon>
    </lineage>
</organism>
<dbReference type="EMBL" id="BMLV01000002">
    <property type="protein sequence ID" value="GGP02984.1"/>
    <property type="molecule type" value="Genomic_DNA"/>
</dbReference>
<evidence type="ECO:0000313" key="1">
    <source>
        <dbReference type="EMBL" id="GGP02984.1"/>
    </source>
</evidence>